<name>A0ABD3B1F4_9GENT</name>
<dbReference type="Proteomes" id="UP001630127">
    <property type="component" value="Unassembled WGS sequence"/>
</dbReference>
<accession>A0ABD3B1F4</accession>
<dbReference type="EMBL" id="JBJUIK010000001">
    <property type="protein sequence ID" value="KAL3537171.1"/>
    <property type="molecule type" value="Genomic_DNA"/>
</dbReference>
<evidence type="ECO:0000313" key="2">
    <source>
        <dbReference type="Proteomes" id="UP001630127"/>
    </source>
</evidence>
<dbReference type="AlphaFoldDB" id="A0ABD3B1F4"/>
<evidence type="ECO:0000313" key="1">
    <source>
        <dbReference type="EMBL" id="KAL3537171.1"/>
    </source>
</evidence>
<comment type="caution">
    <text evidence="1">The sequence shown here is derived from an EMBL/GenBank/DDBJ whole genome shotgun (WGS) entry which is preliminary data.</text>
</comment>
<protein>
    <submittedName>
        <fullName evidence="1">Uncharacterized protein</fullName>
    </submittedName>
</protein>
<reference evidence="1 2" key="1">
    <citation type="submission" date="2024-11" db="EMBL/GenBank/DDBJ databases">
        <title>A near-complete genome assembly of Cinchona calisaya.</title>
        <authorList>
            <person name="Lian D.C."/>
            <person name="Zhao X.W."/>
            <person name="Wei L."/>
        </authorList>
    </citation>
    <scope>NUCLEOTIDE SEQUENCE [LARGE SCALE GENOMIC DNA]</scope>
    <source>
        <tissue evidence="1">Nenye</tissue>
    </source>
</reference>
<sequence length="94" mass="10799">MDQNQGEETYKQIMLKIKDQYEALLMLKEKNREMQAIVSLYRCLIGENIGSFNETDLIAMKTMVINLLEKIQEAINLGKQTQESSIVTNSVDNN</sequence>
<proteinExistence type="predicted"/>
<keyword evidence="2" id="KW-1185">Reference proteome</keyword>
<organism evidence="1 2">
    <name type="scientific">Cinchona calisaya</name>
    <dbReference type="NCBI Taxonomy" id="153742"/>
    <lineage>
        <taxon>Eukaryota</taxon>
        <taxon>Viridiplantae</taxon>
        <taxon>Streptophyta</taxon>
        <taxon>Embryophyta</taxon>
        <taxon>Tracheophyta</taxon>
        <taxon>Spermatophyta</taxon>
        <taxon>Magnoliopsida</taxon>
        <taxon>eudicotyledons</taxon>
        <taxon>Gunneridae</taxon>
        <taxon>Pentapetalae</taxon>
        <taxon>asterids</taxon>
        <taxon>lamiids</taxon>
        <taxon>Gentianales</taxon>
        <taxon>Rubiaceae</taxon>
        <taxon>Cinchonoideae</taxon>
        <taxon>Cinchoneae</taxon>
        <taxon>Cinchona</taxon>
    </lineage>
</organism>
<gene>
    <name evidence="1" type="ORF">ACH5RR_000537</name>
</gene>